<proteinExistence type="predicted"/>
<comment type="caution">
    <text evidence="2">The sequence shown here is derived from an EMBL/GenBank/DDBJ whole genome shotgun (WGS) entry which is preliminary data.</text>
</comment>
<evidence type="ECO:0000313" key="3">
    <source>
        <dbReference type="Proteomes" id="UP000299102"/>
    </source>
</evidence>
<feature type="compositionally biased region" description="Polar residues" evidence="1">
    <location>
        <begin position="1"/>
        <end position="11"/>
    </location>
</feature>
<organism evidence="2 3">
    <name type="scientific">Eumeta variegata</name>
    <name type="common">Bagworm moth</name>
    <name type="synonym">Eumeta japonica</name>
    <dbReference type="NCBI Taxonomy" id="151549"/>
    <lineage>
        <taxon>Eukaryota</taxon>
        <taxon>Metazoa</taxon>
        <taxon>Ecdysozoa</taxon>
        <taxon>Arthropoda</taxon>
        <taxon>Hexapoda</taxon>
        <taxon>Insecta</taxon>
        <taxon>Pterygota</taxon>
        <taxon>Neoptera</taxon>
        <taxon>Endopterygota</taxon>
        <taxon>Lepidoptera</taxon>
        <taxon>Glossata</taxon>
        <taxon>Ditrysia</taxon>
        <taxon>Tineoidea</taxon>
        <taxon>Psychidae</taxon>
        <taxon>Oiketicinae</taxon>
        <taxon>Eumeta</taxon>
    </lineage>
</organism>
<dbReference type="AlphaFoldDB" id="A0A4C1X8Q2"/>
<dbReference type="OrthoDB" id="7480128at2759"/>
<feature type="region of interest" description="Disordered" evidence="1">
    <location>
        <begin position="1"/>
        <end position="28"/>
    </location>
</feature>
<evidence type="ECO:0000256" key="1">
    <source>
        <dbReference type="SAM" id="MobiDB-lite"/>
    </source>
</evidence>
<name>A0A4C1X8Q2_EUMVA</name>
<protein>
    <submittedName>
        <fullName evidence="2">Uncharacterized protein</fullName>
    </submittedName>
</protein>
<gene>
    <name evidence="2" type="ORF">EVAR_41872_1</name>
</gene>
<keyword evidence="3" id="KW-1185">Reference proteome</keyword>
<dbReference type="EMBL" id="BGZK01000780">
    <property type="protein sequence ID" value="GBP60181.1"/>
    <property type="molecule type" value="Genomic_DNA"/>
</dbReference>
<evidence type="ECO:0000313" key="2">
    <source>
        <dbReference type="EMBL" id="GBP60181.1"/>
    </source>
</evidence>
<accession>A0A4C1X8Q2</accession>
<dbReference type="Proteomes" id="UP000299102">
    <property type="component" value="Unassembled WGS sequence"/>
</dbReference>
<sequence length="114" mass="12916">MAVLENTSTNYQKEKNKVSATTTTDAKHTPETCPVWAVQRTALIFVVGNDLPLPTIVERIIGNDESWEAARTFCEKVISQKDAVKRKPEDRSVRNPSPTFWVQEEYVYAFPTPS</sequence>
<reference evidence="2 3" key="1">
    <citation type="journal article" date="2019" name="Commun. Biol.">
        <title>The bagworm genome reveals a unique fibroin gene that provides high tensile strength.</title>
        <authorList>
            <person name="Kono N."/>
            <person name="Nakamura H."/>
            <person name="Ohtoshi R."/>
            <person name="Tomita M."/>
            <person name="Numata K."/>
            <person name="Arakawa K."/>
        </authorList>
    </citation>
    <scope>NUCLEOTIDE SEQUENCE [LARGE SCALE GENOMIC DNA]</scope>
</reference>